<dbReference type="GO" id="GO:0051607">
    <property type="term" value="P:defense response to virus"/>
    <property type="evidence" value="ECO:0007669"/>
    <property type="project" value="UniProtKB-UniRule"/>
</dbReference>
<dbReference type="GO" id="GO:0045087">
    <property type="term" value="P:innate immune response"/>
    <property type="evidence" value="ECO:0007669"/>
    <property type="project" value="UniProtKB-UniRule"/>
</dbReference>
<evidence type="ECO:0000256" key="16">
    <source>
        <dbReference type="SAM" id="MobiDB-lite"/>
    </source>
</evidence>
<keyword evidence="5 15" id="KW-0399">Innate immunity</keyword>
<protein>
    <recommendedName>
        <fullName evidence="14 15">TIR domain-containing adapter molecule 1</fullName>
        <shortName evidence="15">TICAM-1</shortName>
    </recommendedName>
</protein>
<comment type="function">
    <text evidence="13 15">Involved in innate immunity against invading pathogens. Adapter used by TLR3, TLR4 (through TICAM2) and TLR5 to mediate NF-kappa-B and interferon-regulatory factor (IRF) activation, and to induce apoptosis. Ligand binding to these receptors results in TRIF recruitment through its TIR domain. Distinct protein-interaction motifs allow recruitment of the effector proteins TBK1, TRAF6 and RIPK1, which in turn, lead to the activation of transcription factors IRF3 and IRF7, NF-kappa-B and FADD respectively. Phosphorylation by TBK1 on the pLxIS motif leads to recruitment and subsequent activation of the transcription factor IRF3 to induce expression of type I interferon and exert a potent immunity against invading pathogens. Component of a multi-helicase-TICAM1 complex that acts as a cytoplasmic sensor of viral double-stranded RNA (dsRNA) and plays a role in the activation of a cascade of antiviral responses including the induction of pro-inflammatory cytokines.</text>
</comment>
<name>A0A3Q7PMC6_CALUR</name>
<feature type="compositionally biased region" description="Low complexity" evidence="16">
    <location>
        <begin position="417"/>
        <end position="430"/>
    </location>
</feature>
<evidence type="ECO:0000313" key="19">
    <source>
        <dbReference type="RefSeq" id="XP_025717171.1"/>
    </source>
</evidence>
<dbReference type="PROSITE" id="PS50104">
    <property type="entry name" value="TIR"/>
    <property type="match status" value="1"/>
</dbReference>
<keyword evidence="11 15" id="KW-0395">Inflammatory response</keyword>
<dbReference type="FunFam" id="1.25.40.780:FF:000001">
    <property type="entry name" value="TIR domain-containing adapter molecule 1"/>
    <property type="match status" value="1"/>
</dbReference>
<feature type="region of interest" description="Disordered" evidence="16">
    <location>
        <begin position="651"/>
        <end position="706"/>
    </location>
</feature>
<dbReference type="GO" id="GO:0005739">
    <property type="term" value="C:mitochondrion"/>
    <property type="evidence" value="ECO:0007669"/>
    <property type="project" value="UniProtKB-SubCell"/>
</dbReference>
<evidence type="ECO:0000256" key="10">
    <source>
        <dbReference type="ARBA" id="ARBA00023128"/>
    </source>
</evidence>
<dbReference type="InterPro" id="IPR040886">
    <property type="entry name" value="TRIF_N"/>
</dbReference>
<keyword evidence="7" id="KW-0832">Ubl conjugation</keyword>
<dbReference type="PANTHER" id="PTHR47230">
    <property type="entry name" value="TIR DOMAIN-CONTAINING ADAPTER MOLECULE 1"/>
    <property type="match status" value="1"/>
</dbReference>
<evidence type="ECO:0000256" key="11">
    <source>
        <dbReference type="ARBA" id="ARBA00023198"/>
    </source>
</evidence>
<feature type="compositionally biased region" description="Polar residues" evidence="16">
    <location>
        <begin position="312"/>
        <end position="331"/>
    </location>
</feature>
<feature type="region of interest" description="Disordered" evidence="16">
    <location>
        <begin position="371"/>
        <end position="437"/>
    </location>
</feature>
<dbReference type="RefSeq" id="XP_025717171.1">
    <property type="nucleotide sequence ID" value="XM_025861386.1"/>
</dbReference>
<dbReference type="RefSeq" id="XP_073743385.1">
    <property type="nucleotide sequence ID" value="XM_073887284.1"/>
</dbReference>
<dbReference type="PANTHER" id="PTHR47230:SF1">
    <property type="entry name" value="TIR DOMAIN-CONTAINING ADAPTER MOLECULE 1"/>
    <property type="match status" value="1"/>
</dbReference>
<keyword evidence="8 15" id="KW-0391">Immunity</keyword>
<keyword evidence="18" id="KW-1185">Reference proteome</keyword>
<dbReference type="InterPro" id="IPR046946">
    <property type="entry name" value="TCAM1/2"/>
</dbReference>
<feature type="compositionally biased region" description="Pro residues" evidence="16">
    <location>
        <begin position="686"/>
        <end position="704"/>
    </location>
</feature>
<dbReference type="InParanoid" id="A0A3Q7PMC6"/>
<dbReference type="Gene3D" id="1.25.40.780">
    <property type="match status" value="1"/>
</dbReference>
<keyword evidence="2 15" id="KW-0963">Cytoplasm</keyword>
<evidence type="ECO:0000256" key="3">
    <source>
        <dbReference type="ARBA" id="ARBA00022499"/>
    </source>
</evidence>
<sequence>MPMACTGLSLSSAFDILGAAGEEKLLHLKHKLKTLRPGCRGADLLHAMVLLKLGQETEARISLEALKADAVARLVARQWAGMDSAEAPEEPPDLSWAVARVFHLLAEEKLCPVTMRDMAYQAALHTFSSRDDHRLTELQGEAQDRCGWGTVRDPGSFQPLHSDPGCLPPSSVSPSGTHGLPQPIRHLLDWSRGCSLRSTGSPASLASNLEISQSPTMPFLSHHCSCHGPSKLCDEPQASPVPEPAPTGCQEPEEVSWPPSEATVSPPSMETASPPLGETVSPSSGEVASPSSGESASPPSGEAARPPPGETASPSSGETASSRTLPNSSAPRLTELVPDASPGQPDPPKALEISTHYPVECTEVLAAPKSLSLPSRNTCPDKDQPPLPLPGEDITSQVASPCPPAPSALRTSPPCPASSTPSSTGLASSSPCPPSPELESEQKFYNFVILHVAADEHIALRVREKLEALGVPDGATFCEDFQVPGRGELRCLQDAIEHSAFTILLLTPNFDCHLGQHQAGHSLMSSLTRPGWQDCVIPFLPLESSQAQLSSHTSSLLIGLVWLDEHSRIFAKRVANTFKPQTLRARKAHWRKEQDVRALQEQRRHLEGERRRVAALNAAYSADVQNCLSWQAQMETLRAAFGSHMPFGTRVPPGGPGPLGAPRPFPSWPGHQPPPEAPWLAGSPAPAFPPPPAFPQAGPAPPQSPGLQPLIIHHAQMVQLGLNNHMWNQRGTQAPEDKTQGAE</sequence>
<feature type="region of interest" description="Disordered" evidence="16">
    <location>
        <begin position="146"/>
        <end position="184"/>
    </location>
</feature>
<organism evidence="18 19">
    <name type="scientific">Callorhinus ursinus</name>
    <name type="common">Northern fur seal</name>
    <dbReference type="NCBI Taxonomy" id="34884"/>
    <lineage>
        <taxon>Eukaryota</taxon>
        <taxon>Metazoa</taxon>
        <taxon>Chordata</taxon>
        <taxon>Craniata</taxon>
        <taxon>Vertebrata</taxon>
        <taxon>Euteleostomi</taxon>
        <taxon>Mammalia</taxon>
        <taxon>Eutheria</taxon>
        <taxon>Laurasiatheria</taxon>
        <taxon>Carnivora</taxon>
        <taxon>Caniformia</taxon>
        <taxon>Pinnipedia</taxon>
        <taxon>Otariidae</taxon>
        <taxon>Callorhinus</taxon>
    </lineage>
</organism>
<evidence type="ECO:0000256" key="9">
    <source>
        <dbReference type="ARBA" id="ARBA00023118"/>
    </source>
</evidence>
<evidence type="ECO:0000256" key="12">
    <source>
        <dbReference type="ARBA" id="ARBA00023329"/>
    </source>
</evidence>
<dbReference type="InterPro" id="IPR035897">
    <property type="entry name" value="Toll_tir_struct_dom_sf"/>
</dbReference>
<dbReference type="GO" id="GO:0005829">
    <property type="term" value="C:cytosol"/>
    <property type="evidence" value="ECO:0007669"/>
    <property type="project" value="UniProtKB-SubCell"/>
</dbReference>
<keyword evidence="9" id="KW-0051">Antiviral defense</keyword>
<dbReference type="AlphaFoldDB" id="A0A3Q7PMC6"/>
<comment type="subcellular location">
    <subcellularLocation>
        <location evidence="1 15">Cytoplasm</location>
        <location evidence="1 15">Cytosol</location>
    </subcellularLocation>
    <subcellularLocation>
        <location evidence="15">Cytoplasmic vesicle</location>
        <location evidence="15">Autophagosome</location>
    </subcellularLocation>
    <subcellularLocation>
        <location evidence="15">Mitochondrion</location>
    </subcellularLocation>
</comment>
<dbReference type="GO" id="GO:0007166">
    <property type="term" value="P:cell surface receptor signaling pathway"/>
    <property type="evidence" value="ECO:0007669"/>
    <property type="project" value="UniProtKB-ARBA"/>
</dbReference>
<dbReference type="Pfam" id="PF12721">
    <property type="entry name" value="RHIM"/>
    <property type="match status" value="1"/>
</dbReference>
<dbReference type="GO" id="GO:0005776">
    <property type="term" value="C:autophagosome"/>
    <property type="evidence" value="ECO:0007669"/>
    <property type="project" value="UniProtKB-SubCell"/>
</dbReference>
<dbReference type="InterPro" id="IPR000157">
    <property type="entry name" value="TIR_dom"/>
</dbReference>
<evidence type="ECO:0000256" key="7">
    <source>
        <dbReference type="ARBA" id="ARBA00022843"/>
    </source>
</evidence>
<dbReference type="CTD" id="148022"/>
<accession>A0A3Q7PMC6</accession>
<dbReference type="GO" id="GO:0006954">
    <property type="term" value="P:inflammatory response"/>
    <property type="evidence" value="ECO:0007669"/>
    <property type="project" value="UniProtKB-KW"/>
</dbReference>
<evidence type="ECO:0000256" key="15">
    <source>
        <dbReference type="PIRNR" id="PIRNR037744"/>
    </source>
</evidence>
<keyword evidence="10 15" id="KW-0496">Mitochondrion</keyword>
<feature type="region of interest" description="Disordered" evidence="16">
    <location>
        <begin position="232"/>
        <end position="354"/>
    </location>
</feature>
<dbReference type="GeneID" id="112815409"/>
<evidence type="ECO:0000259" key="17">
    <source>
        <dbReference type="PROSITE" id="PS50104"/>
    </source>
</evidence>
<evidence type="ECO:0000256" key="2">
    <source>
        <dbReference type="ARBA" id="ARBA00022490"/>
    </source>
</evidence>
<evidence type="ECO:0000256" key="6">
    <source>
        <dbReference type="ARBA" id="ARBA00022703"/>
    </source>
</evidence>
<evidence type="ECO:0000256" key="8">
    <source>
        <dbReference type="ARBA" id="ARBA00022859"/>
    </source>
</evidence>
<keyword evidence="3" id="KW-1017">Isopeptide bond</keyword>
<dbReference type="GO" id="GO:0035591">
    <property type="term" value="F:signaling adaptor activity"/>
    <property type="evidence" value="ECO:0007669"/>
    <property type="project" value="TreeGrafter"/>
</dbReference>
<evidence type="ECO:0000256" key="14">
    <source>
        <dbReference type="ARBA" id="ARBA00072692"/>
    </source>
</evidence>
<evidence type="ECO:0000256" key="1">
    <source>
        <dbReference type="ARBA" id="ARBA00004514"/>
    </source>
</evidence>
<dbReference type="GO" id="GO:0006915">
    <property type="term" value="P:apoptotic process"/>
    <property type="evidence" value="ECO:0007669"/>
    <property type="project" value="UniProtKB-KW"/>
</dbReference>
<dbReference type="GO" id="GO:0043123">
    <property type="term" value="P:positive regulation of canonical NF-kappaB signal transduction"/>
    <property type="evidence" value="ECO:0007669"/>
    <property type="project" value="TreeGrafter"/>
</dbReference>
<feature type="domain" description="TIR" evidence="17">
    <location>
        <begin position="443"/>
        <end position="603"/>
    </location>
</feature>
<reference key="1">
    <citation type="submission" date="2019-01" db="UniProtKB">
        <authorList>
            <consortium name="RefSeq"/>
        </authorList>
    </citation>
    <scope>IDENTIFICATION</scope>
</reference>
<dbReference type="GO" id="GO:0043330">
    <property type="term" value="P:response to exogenous dsRNA"/>
    <property type="evidence" value="ECO:0007669"/>
    <property type="project" value="UniProtKB-UniRule"/>
</dbReference>
<evidence type="ECO:0000313" key="18">
    <source>
        <dbReference type="Proteomes" id="UP000286641"/>
    </source>
</evidence>
<feature type="compositionally biased region" description="Low complexity" evidence="16">
    <location>
        <begin position="281"/>
        <end position="304"/>
    </location>
</feature>
<gene>
    <name evidence="19" type="primary">TICAM1</name>
</gene>
<dbReference type="GO" id="GO:0005768">
    <property type="term" value="C:endosome"/>
    <property type="evidence" value="ECO:0007669"/>
    <property type="project" value="TreeGrafter"/>
</dbReference>
<dbReference type="SUPFAM" id="SSF52200">
    <property type="entry name" value="Toll/Interleukin receptor TIR domain"/>
    <property type="match status" value="1"/>
</dbReference>
<keyword evidence="4" id="KW-0597">Phosphoprotein</keyword>
<feature type="compositionally biased region" description="Polar residues" evidence="16">
    <location>
        <begin position="262"/>
        <end position="271"/>
    </location>
</feature>
<comment type="subunit">
    <text evidence="15">Homodimer. Found in a multi-helicase-TICAM1 complex at least composed of DHX36, DDX1, DDX21 and TICAM1.</text>
</comment>
<dbReference type="FunFam" id="3.40.50.10140:FF:000024">
    <property type="entry name" value="TIR domain-containing adapter molecule 1"/>
    <property type="match status" value="1"/>
</dbReference>
<keyword evidence="6 15" id="KW-0053">Apoptosis</keyword>
<dbReference type="InterPro" id="IPR025735">
    <property type="entry name" value="RHIM"/>
</dbReference>
<dbReference type="GO" id="GO:0035666">
    <property type="term" value="P:TRIF-dependent toll-like receptor signaling pathway"/>
    <property type="evidence" value="ECO:0007669"/>
    <property type="project" value="InterPro"/>
</dbReference>
<dbReference type="GO" id="GO:0032481">
    <property type="term" value="P:positive regulation of type I interferon production"/>
    <property type="evidence" value="ECO:0007669"/>
    <property type="project" value="UniProtKB-ARBA"/>
</dbReference>
<evidence type="ECO:0000256" key="4">
    <source>
        <dbReference type="ARBA" id="ARBA00022553"/>
    </source>
</evidence>
<proteinExistence type="predicted"/>
<dbReference type="Pfam" id="PF17798">
    <property type="entry name" value="TRIF-NTD"/>
    <property type="match status" value="1"/>
</dbReference>
<dbReference type="Gene3D" id="3.40.50.10140">
    <property type="entry name" value="Toll/interleukin-1 receptor homology (TIR) domain"/>
    <property type="match status" value="1"/>
</dbReference>
<reference evidence="19" key="2">
    <citation type="submission" date="2025-08" db="UniProtKB">
        <authorList>
            <consortium name="RefSeq"/>
        </authorList>
    </citation>
    <scope>IDENTIFICATION</scope>
    <source>
        <tissue evidence="19">Blood</tissue>
    </source>
</reference>
<evidence type="ECO:0000256" key="5">
    <source>
        <dbReference type="ARBA" id="ARBA00022588"/>
    </source>
</evidence>
<evidence type="ECO:0000256" key="13">
    <source>
        <dbReference type="ARBA" id="ARBA00058911"/>
    </source>
</evidence>
<comment type="domain">
    <text evidence="15">The N-terminal region is essential for activation of the IFNB promoter activity.</text>
</comment>
<keyword evidence="12 15" id="KW-0968">Cytoplasmic vesicle</keyword>
<feature type="compositionally biased region" description="Pro residues" evidence="16">
    <location>
        <begin position="653"/>
        <end position="677"/>
    </location>
</feature>
<dbReference type="Proteomes" id="UP000286641">
    <property type="component" value="Unplaced"/>
</dbReference>